<protein>
    <submittedName>
        <fullName evidence="2">Uncharacterized protein</fullName>
    </submittedName>
</protein>
<dbReference type="InterPro" id="IPR043549">
    <property type="entry name" value="C2C4C/C2C4D"/>
</dbReference>
<dbReference type="PANTHER" id="PTHR46291:SF4">
    <property type="entry name" value="C2 CALCIUM-DEPENDENT DOMAIN-CONTAINING PROTEIN 4C-LIKE"/>
    <property type="match status" value="1"/>
</dbReference>
<dbReference type="PANTHER" id="PTHR46291">
    <property type="entry name" value="C2 DOMAIN-CONTAINING PROTEIN"/>
    <property type="match status" value="1"/>
</dbReference>
<dbReference type="AlphaFoldDB" id="A0AAD1SDX9"/>
<sequence length="406" mass="45468">MSDAPQQTQDFQTMINAAREASMEKAFSKMLSQDPYDISTQAMWPTSQDVDDTMGSEVPSKDLLSLPKCQQAGLTISHARTKGMAPAKCSKHTARQELPTQELSSRGESSSFPTSLSNQSNLEMLSATAQFSVKNVFETILTWKTYKTNKPSPEIYHSKRDIFNIVMTPDRIPKFFIPSLDVDHVFLHVGPSEDVDDLQKEMDITEKKSATPRVKRSRSESHIKTAGMLQGKKTDYSFEDLDKVADHSDPATRAALSLPHLPKITTPYGFLALGEIPNIRRKESLFFNKSSIGAQTLFLEKEKNIFSRKNCPDQQMKQQSLKECSRKSRKPNRSVSWEGICQDSDTAHSTLPSSSNTNKCPTKCEKTRFQVLMKKHLSGIKCMKLNNGIKVKIPAKLGRTQSSPIA</sequence>
<organism evidence="2 3">
    <name type="scientific">Pelobates cultripes</name>
    <name type="common">Western spadefoot toad</name>
    <dbReference type="NCBI Taxonomy" id="61616"/>
    <lineage>
        <taxon>Eukaryota</taxon>
        <taxon>Metazoa</taxon>
        <taxon>Chordata</taxon>
        <taxon>Craniata</taxon>
        <taxon>Vertebrata</taxon>
        <taxon>Euteleostomi</taxon>
        <taxon>Amphibia</taxon>
        <taxon>Batrachia</taxon>
        <taxon>Anura</taxon>
        <taxon>Pelobatoidea</taxon>
        <taxon>Pelobatidae</taxon>
        <taxon>Pelobates</taxon>
    </lineage>
</organism>
<dbReference type="EMBL" id="OW240916">
    <property type="protein sequence ID" value="CAH2296763.1"/>
    <property type="molecule type" value="Genomic_DNA"/>
</dbReference>
<proteinExistence type="predicted"/>
<evidence type="ECO:0000313" key="2">
    <source>
        <dbReference type="EMBL" id="CAH2296763.1"/>
    </source>
</evidence>
<feature type="compositionally biased region" description="Polar residues" evidence="1">
    <location>
        <begin position="98"/>
        <end position="117"/>
    </location>
</feature>
<keyword evidence="3" id="KW-1185">Reference proteome</keyword>
<feature type="region of interest" description="Disordered" evidence="1">
    <location>
        <begin position="83"/>
        <end position="117"/>
    </location>
</feature>
<name>A0AAD1SDX9_PELCU</name>
<dbReference type="Proteomes" id="UP001295444">
    <property type="component" value="Chromosome 05"/>
</dbReference>
<evidence type="ECO:0000256" key="1">
    <source>
        <dbReference type="SAM" id="MobiDB-lite"/>
    </source>
</evidence>
<gene>
    <name evidence="2" type="ORF">PECUL_23A022824</name>
</gene>
<evidence type="ECO:0000313" key="3">
    <source>
        <dbReference type="Proteomes" id="UP001295444"/>
    </source>
</evidence>
<accession>A0AAD1SDX9</accession>
<reference evidence="2" key="1">
    <citation type="submission" date="2022-03" db="EMBL/GenBank/DDBJ databases">
        <authorList>
            <person name="Alioto T."/>
            <person name="Alioto T."/>
            <person name="Gomez Garrido J."/>
        </authorList>
    </citation>
    <scope>NUCLEOTIDE SEQUENCE</scope>
</reference>